<gene>
    <name evidence="2" type="ORF">ACA1_077160</name>
</gene>
<dbReference type="AlphaFoldDB" id="L8GLE6"/>
<proteinExistence type="predicted"/>
<sequence>MEACPQADAALNEPEEAIHFGALLSLKAKCHLLLGMHQLAFDSARTVSALMREQSSIFQCMQPYFLPMLAYLLEVLQMGCSAEEAEVRGQCMQDWDFLHHTLMPGLKRKYGDAGEPGKLVEAAQQPPPSPLSPPRLSECEPAVATTGQLPHHEPQTEMPSWGAEVIGLRGHALPPPPETTGYQTAERVWQYLHNDPPTLGPMPVATTQLAPQSPSYPPALHRSTASATSSGLPAISLLDDEALPLPPPSGGFPLASGEAAAPTPSARKPFAGHPQPQPQEAHHTTQTASARPALEAFRSYGQSYPRTTPEYSLTPSPITPLPDRPSFINIYNYTNIFITSPAAAPSQVPAASSSTFSSSASFVNPIPPPPPGSTAAHPTSHMWRM</sequence>
<reference evidence="2 3" key="1">
    <citation type="journal article" date="2013" name="Genome Biol.">
        <title>Genome of Acanthamoeba castellanii highlights extensive lateral gene transfer and early evolution of tyrosine kinase signaling.</title>
        <authorList>
            <person name="Clarke M."/>
            <person name="Lohan A.J."/>
            <person name="Liu B."/>
            <person name="Lagkouvardos I."/>
            <person name="Roy S."/>
            <person name="Zafar N."/>
            <person name="Bertelli C."/>
            <person name="Schilde C."/>
            <person name="Kianianmomeni A."/>
            <person name="Burglin T.R."/>
            <person name="Frech C."/>
            <person name="Turcotte B."/>
            <person name="Kopec K.O."/>
            <person name="Synnott J.M."/>
            <person name="Choo C."/>
            <person name="Paponov I."/>
            <person name="Finkler A."/>
            <person name="Soon Heng Tan C."/>
            <person name="Hutchins A.P."/>
            <person name="Weinmeier T."/>
            <person name="Rattei T."/>
            <person name="Chu J.S."/>
            <person name="Gimenez G."/>
            <person name="Irimia M."/>
            <person name="Rigden D.J."/>
            <person name="Fitzpatrick D.A."/>
            <person name="Lorenzo-Morales J."/>
            <person name="Bateman A."/>
            <person name="Chiu C.H."/>
            <person name="Tang P."/>
            <person name="Hegemann P."/>
            <person name="Fromm H."/>
            <person name="Raoult D."/>
            <person name="Greub G."/>
            <person name="Miranda-Saavedra D."/>
            <person name="Chen N."/>
            <person name="Nash P."/>
            <person name="Ginger M.L."/>
            <person name="Horn M."/>
            <person name="Schaap P."/>
            <person name="Caler L."/>
            <person name="Loftus B."/>
        </authorList>
    </citation>
    <scope>NUCLEOTIDE SEQUENCE [LARGE SCALE GENOMIC DNA]</scope>
    <source>
        <strain evidence="2 3">Neff</strain>
    </source>
</reference>
<accession>L8GLE6</accession>
<evidence type="ECO:0000313" key="3">
    <source>
        <dbReference type="Proteomes" id="UP000011083"/>
    </source>
</evidence>
<organism evidence="2 3">
    <name type="scientific">Acanthamoeba castellanii (strain ATCC 30010 / Neff)</name>
    <dbReference type="NCBI Taxonomy" id="1257118"/>
    <lineage>
        <taxon>Eukaryota</taxon>
        <taxon>Amoebozoa</taxon>
        <taxon>Discosea</taxon>
        <taxon>Longamoebia</taxon>
        <taxon>Centramoebida</taxon>
        <taxon>Acanthamoebidae</taxon>
        <taxon>Acanthamoeba</taxon>
    </lineage>
</organism>
<feature type="region of interest" description="Disordered" evidence="1">
    <location>
        <begin position="363"/>
        <end position="385"/>
    </location>
</feature>
<dbReference type="VEuPathDB" id="AmoebaDB:ACA1_077160"/>
<feature type="region of interest" description="Disordered" evidence="1">
    <location>
        <begin position="199"/>
        <end position="227"/>
    </location>
</feature>
<dbReference type="EMBL" id="KB008074">
    <property type="protein sequence ID" value="ELR13862.1"/>
    <property type="molecule type" value="Genomic_DNA"/>
</dbReference>
<dbReference type="KEGG" id="acan:ACA1_077160"/>
<feature type="region of interest" description="Disordered" evidence="1">
    <location>
        <begin position="239"/>
        <end position="288"/>
    </location>
</feature>
<keyword evidence="3" id="KW-1185">Reference proteome</keyword>
<dbReference type="GeneID" id="14914386"/>
<evidence type="ECO:0000256" key="1">
    <source>
        <dbReference type="SAM" id="MobiDB-lite"/>
    </source>
</evidence>
<feature type="region of interest" description="Disordered" evidence="1">
    <location>
        <begin position="118"/>
        <end position="156"/>
    </location>
</feature>
<dbReference type="Proteomes" id="UP000011083">
    <property type="component" value="Unassembled WGS sequence"/>
</dbReference>
<protein>
    <submittedName>
        <fullName evidence="2">Uncharacterized protein</fullName>
    </submittedName>
</protein>
<evidence type="ECO:0000313" key="2">
    <source>
        <dbReference type="EMBL" id="ELR13862.1"/>
    </source>
</evidence>
<dbReference type="RefSeq" id="XP_004335875.1">
    <property type="nucleotide sequence ID" value="XM_004335827.1"/>
</dbReference>
<name>L8GLE6_ACACF</name>